<dbReference type="Pfam" id="PF16190">
    <property type="entry name" value="E1_FCCH"/>
    <property type="match status" value="1"/>
</dbReference>
<dbReference type="InterPro" id="IPR042302">
    <property type="entry name" value="E1_FCCH_sf"/>
</dbReference>
<dbReference type="Gene3D" id="3.40.50.12550">
    <property type="entry name" value="Ubiquitin-activating enzyme E1, inactive adenylation domain, subdomain 2"/>
    <property type="match status" value="1"/>
</dbReference>
<name>A0A852PGC6_9PASS</name>
<dbReference type="SUPFAM" id="SSF69572">
    <property type="entry name" value="Activating enzymes of the ubiquitin-like proteins"/>
    <property type="match status" value="1"/>
</dbReference>
<proteinExistence type="inferred from homology"/>
<dbReference type="Proteomes" id="UP000658642">
    <property type="component" value="Unassembled WGS sequence"/>
</dbReference>
<dbReference type="Pfam" id="PF16191">
    <property type="entry name" value="E1_4HB"/>
    <property type="match status" value="1"/>
</dbReference>
<evidence type="ECO:0000256" key="2">
    <source>
        <dbReference type="ARBA" id="ARBA00005673"/>
    </source>
</evidence>
<sequence length="321" mass="34689">QFLLGERSVGQNRAETSQRALAELNPHVVVEAYTRELSEAFLASFQVVVLTESPLEEQLRIGDFCHAQGICFIVADAKGLAGQLFCDFGEHFVIDDPAEGDPVCATVQNISQGSPGVVTCMGTEDSRGHCFHDGDLVMFSGVQGMTELNSQEPVPVRVLDDFRLEIGDTSSFSPYRCGGSVLQVRQPQECSHKPLCQALEESKIQVADPEELPRSHSLHAAFQALHAFRREQGRLPRPRALVSPCPAPAWPCWPPPLCRGLPSPLCPQADAERVLELARSLGSQHSSLDEDIVRGFASVSAGDLCPVAAVVGALAAQEVLK</sequence>
<dbReference type="Gene3D" id="2.40.30.180">
    <property type="entry name" value="Ubiquitin-activating enzyme E1, FCCH domain"/>
    <property type="match status" value="1"/>
</dbReference>
<gene>
    <name evidence="6" type="primary">Uba1_1</name>
    <name evidence="6" type="ORF">ATRCLA_R08099</name>
</gene>
<feature type="non-terminal residue" evidence="6">
    <location>
        <position position="321"/>
    </location>
</feature>
<organism evidence="6 7">
    <name type="scientific">Atrichornis clamosus</name>
    <dbReference type="NCBI Taxonomy" id="449594"/>
    <lineage>
        <taxon>Eukaryota</taxon>
        <taxon>Metazoa</taxon>
        <taxon>Chordata</taxon>
        <taxon>Craniata</taxon>
        <taxon>Vertebrata</taxon>
        <taxon>Euteleostomi</taxon>
        <taxon>Archelosauria</taxon>
        <taxon>Archosauria</taxon>
        <taxon>Dinosauria</taxon>
        <taxon>Saurischia</taxon>
        <taxon>Theropoda</taxon>
        <taxon>Coelurosauria</taxon>
        <taxon>Aves</taxon>
        <taxon>Neognathae</taxon>
        <taxon>Neoaves</taxon>
        <taxon>Telluraves</taxon>
        <taxon>Australaves</taxon>
        <taxon>Passeriformes</taxon>
        <taxon>Menuridae</taxon>
        <taxon>Atrichornis</taxon>
    </lineage>
</organism>
<feature type="domain" description="Ubiquitin-activating enzyme E1 four-helix bundle" evidence="5">
    <location>
        <begin position="186"/>
        <end position="239"/>
    </location>
</feature>
<dbReference type="FunFam" id="2.40.30.180:FF:000001">
    <property type="entry name" value="ubiquitin-like modifier-activating enzyme 1"/>
    <property type="match status" value="1"/>
</dbReference>
<feature type="non-terminal residue" evidence="6">
    <location>
        <position position="1"/>
    </location>
</feature>
<accession>A0A852PGC6</accession>
<evidence type="ECO:0000259" key="5">
    <source>
        <dbReference type="Pfam" id="PF16191"/>
    </source>
</evidence>
<evidence type="ECO:0000256" key="3">
    <source>
        <dbReference type="ARBA" id="ARBA00022598"/>
    </source>
</evidence>
<comment type="similarity">
    <text evidence="2">Belongs to the ubiquitin-activating E1 family.</text>
</comment>
<evidence type="ECO:0000313" key="6">
    <source>
        <dbReference type="EMBL" id="NXY25238.1"/>
    </source>
</evidence>
<dbReference type="Gene3D" id="3.50.50.80">
    <property type="entry name" value="Ubiquitin-activating enzyme E1, inactive adenylation domain, subdomain 1"/>
    <property type="match status" value="1"/>
</dbReference>
<evidence type="ECO:0000256" key="1">
    <source>
        <dbReference type="ARBA" id="ARBA00004906"/>
    </source>
</evidence>
<dbReference type="GO" id="GO:0008641">
    <property type="term" value="F:ubiquitin-like modifier activating enzyme activity"/>
    <property type="evidence" value="ECO:0007669"/>
    <property type="project" value="InterPro"/>
</dbReference>
<feature type="domain" description="Ubiquitin-activating enzyme E1 FCCH" evidence="4">
    <location>
        <begin position="114"/>
        <end position="185"/>
    </location>
</feature>
<protein>
    <submittedName>
        <fullName evidence="6">UBA1 enzyme</fullName>
    </submittedName>
</protein>
<dbReference type="OrthoDB" id="10252231at2759"/>
<dbReference type="InterPro" id="IPR032418">
    <property type="entry name" value="E1_FCCH"/>
</dbReference>
<keyword evidence="3" id="KW-0436">Ligase</keyword>
<dbReference type="EMBL" id="WBMZ01015508">
    <property type="protein sequence ID" value="NXY25238.1"/>
    <property type="molecule type" value="Genomic_DNA"/>
</dbReference>
<dbReference type="InterPro" id="IPR035985">
    <property type="entry name" value="Ubiquitin-activating_enz"/>
</dbReference>
<reference evidence="6" key="1">
    <citation type="submission" date="2020-02" db="EMBL/GenBank/DDBJ databases">
        <title>Bird 10,000 Genomes (B10K) Project - Family phase.</title>
        <authorList>
            <person name="Zhang G."/>
        </authorList>
    </citation>
    <scope>NUCLEOTIDE SEQUENCE</scope>
    <source>
        <strain evidence="6">B10K-DU-029-61</strain>
        <tissue evidence="6">Blood</tissue>
    </source>
</reference>
<comment type="pathway">
    <text evidence="1">Protein modification; protein ubiquitination.</text>
</comment>
<dbReference type="AlphaFoldDB" id="A0A852PGC6"/>
<comment type="caution">
    <text evidence="6">The sequence shown here is derived from an EMBL/GenBank/DDBJ whole genome shotgun (WGS) entry which is preliminary data.</text>
</comment>
<dbReference type="InterPro" id="IPR032420">
    <property type="entry name" value="E1_4HB"/>
</dbReference>
<evidence type="ECO:0000313" key="7">
    <source>
        <dbReference type="Proteomes" id="UP000658642"/>
    </source>
</evidence>
<keyword evidence="7" id="KW-1185">Reference proteome</keyword>
<dbReference type="InterPro" id="IPR042449">
    <property type="entry name" value="Ub-E1_IAD_1"/>
</dbReference>
<evidence type="ECO:0000259" key="4">
    <source>
        <dbReference type="Pfam" id="PF16190"/>
    </source>
</evidence>